<dbReference type="PANTHER" id="PTHR30250">
    <property type="entry name" value="PST FAMILY PREDICTED COLANIC ACID TRANSPORTER"/>
    <property type="match status" value="1"/>
</dbReference>
<dbReference type="PANTHER" id="PTHR30250:SF11">
    <property type="entry name" value="O-ANTIGEN TRANSPORTER-RELATED"/>
    <property type="match status" value="1"/>
</dbReference>
<feature type="transmembrane region" description="Helical" evidence="6">
    <location>
        <begin position="460"/>
        <end position="480"/>
    </location>
</feature>
<dbReference type="Pfam" id="PF01943">
    <property type="entry name" value="Polysacc_synt"/>
    <property type="match status" value="1"/>
</dbReference>
<feature type="transmembrane region" description="Helical" evidence="6">
    <location>
        <begin position="312"/>
        <end position="332"/>
    </location>
</feature>
<keyword evidence="3 6" id="KW-0812">Transmembrane</keyword>
<feature type="transmembrane region" description="Helical" evidence="6">
    <location>
        <begin position="434"/>
        <end position="454"/>
    </location>
</feature>
<feature type="transmembrane region" description="Helical" evidence="6">
    <location>
        <begin position="374"/>
        <end position="394"/>
    </location>
</feature>
<keyword evidence="8" id="KW-1185">Reference proteome</keyword>
<evidence type="ECO:0000256" key="5">
    <source>
        <dbReference type="ARBA" id="ARBA00023136"/>
    </source>
</evidence>
<keyword evidence="4 6" id="KW-1133">Transmembrane helix</keyword>
<feature type="transmembrane region" description="Helical" evidence="6">
    <location>
        <begin position="125"/>
        <end position="146"/>
    </location>
</feature>
<proteinExistence type="predicted"/>
<organism evidence="7 8">
    <name type="scientific">Paenibacillus gansuensis</name>
    <dbReference type="NCBI Taxonomy" id="306542"/>
    <lineage>
        <taxon>Bacteria</taxon>
        <taxon>Bacillati</taxon>
        <taxon>Bacillota</taxon>
        <taxon>Bacilli</taxon>
        <taxon>Bacillales</taxon>
        <taxon>Paenibacillaceae</taxon>
        <taxon>Paenibacillus</taxon>
    </lineage>
</organism>
<keyword evidence="5 6" id="KW-0472">Membrane</keyword>
<evidence type="ECO:0000256" key="3">
    <source>
        <dbReference type="ARBA" id="ARBA00022692"/>
    </source>
</evidence>
<dbReference type="EMBL" id="JBHUME010000002">
    <property type="protein sequence ID" value="MFD2611095.1"/>
    <property type="molecule type" value="Genomic_DNA"/>
</dbReference>
<accession>A0ABW5P7Z9</accession>
<feature type="transmembrane region" description="Helical" evidence="6">
    <location>
        <begin position="244"/>
        <end position="265"/>
    </location>
</feature>
<comment type="subcellular location">
    <subcellularLocation>
        <location evidence="1">Cell membrane</location>
        <topology evidence="1">Multi-pass membrane protein</topology>
    </subcellularLocation>
</comment>
<reference evidence="8" key="1">
    <citation type="journal article" date="2019" name="Int. J. Syst. Evol. Microbiol.">
        <title>The Global Catalogue of Microorganisms (GCM) 10K type strain sequencing project: providing services to taxonomists for standard genome sequencing and annotation.</title>
        <authorList>
            <consortium name="The Broad Institute Genomics Platform"/>
            <consortium name="The Broad Institute Genome Sequencing Center for Infectious Disease"/>
            <person name="Wu L."/>
            <person name="Ma J."/>
        </authorList>
    </citation>
    <scope>NUCLEOTIDE SEQUENCE [LARGE SCALE GENOMIC DNA]</scope>
    <source>
        <strain evidence="8">KCTC 3950</strain>
    </source>
</reference>
<dbReference type="RefSeq" id="WP_377599410.1">
    <property type="nucleotide sequence ID" value="NZ_JBHUME010000002.1"/>
</dbReference>
<evidence type="ECO:0000256" key="4">
    <source>
        <dbReference type="ARBA" id="ARBA00022989"/>
    </source>
</evidence>
<dbReference type="Proteomes" id="UP001597541">
    <property type="component" value="Unassembled WGS sequence"/>
</dbReference>
<evidence type="ECO:0000313" key="8">
    <source>
        <dbReference type="Proteomes" id="UP001597541"/>
    </source>
</evidence>
<feature type="transmembrane region" description="Helical" evidence="6">
    <location>
        <begin position="89"/>
        <end position="113"/>
    </location>
</feature>
<protein>
    <submittedName>
        <fullName evidence="7">Oligosaccharide flippase family protein</fullName>
    </submittedName>
</protein>
<feature type="transmembrane region" description="Helical" evidence="6">
    <location>
        <begin position="189"/>
        <end position="209"/>
    </location>
</feature>
<feature type="transmembrane region" description="Helical" evidence="6">
    <location>
        <begin position="47"/>
        <end position="68"/>
    </location>
</feature>
<dbReference type="InterPro" id="IPR050833">
    <property type="entry name" value="Poly_Biosynth_Transport"/>
</dbReference>
<evidence type="ECO:0000256" key="2">
    <source>
        <dbReference type="ARBA" id="ARBA00022475"/>
    </source>
</evidence>
<evidence type="ECO:0000313" key="7">
    <source>
        <dbReference type="EMBL" id="MFD2611095.1"/>
    </source>
</evidence>
<feature type="transmembrane region" description="Helical" evidence="6">
    <location>
        <begin position="271"/>
        <end position="291"/>
    </location>
</feature>
<evidence type="ECO:0000256" key="1">
    <source>
        <dbReference type="ARBA" id="ARBA00004651"/>
    </source>
</evidence>
<keyword evidence="2" id="KW-1003">Cell membrane</keyword>
<feature type="transmembrane region" description="Helical" evidence="6">
    <location>
        <begin position="166"/>
        <end position="183"/>
    </location>
</feature>
<sequence length="509" mass="56284">MGQGRNVPGSGSVVRSASYNTITRVVSAFFGYINLVLVARILDINDFGIYAFLINLLAIAYIVANVGMENTLLVLLPKRRETGDYRDSNGTLVTALAYTLGASIVLLAGLWLATPLFSSMFESTHSIRLFFLIMLASIPFQAIVVYSRVVNQANFQFLRSTFPENVIRPVSYFLMLCAFLLWFRDMGELVLWGYLASFILACAFAYTWVMKSTKLSFRRSDVKHDAEVIKLAPQFMSIQMLNQIAPFVVTFIMGLYLAAEFLGYFRASQQTSALIAFTLRSLEMVFAPMIATLYLTKDMPAISRLYKSITKWIFATGGWISIVAIIGAELVMNAFGDRFATAAYALQILAVGQLVNAASGSCEYLLMMTGRQKTVVYTTVMQVALVTVLSLVLIPVWGLLGAVLAVSVGIIAFKATLIVIVYRKLGITPFSKTYWGTAASILISFLFTYAVYRAVGTEDWMLSLAVLAAASTVSFVLLFWKLGLSAEEKTTVFARVKRLYIKPSRSGAR</sequence>
<dbReference type="InterPro" id="IPR002797">
    <property type="entry name" value="Polysacc_synth"/>
</dbReference>
<name>A0ABW5P7Z9_9BACL</name>
<feature type="transmembrane region" description="Helical" evidence="6">
    <location>
        <begin position="21"/>
        <end position="41"/>
    </location>
</feature>
<feature type="transmembrane region" description="Helical" evidence="6">
    <location>
        <begin position="400"/>
        <end position="422"/>
    </location>
</feature>
<comment type="caution">
    <text evidence="7">The sequence shown here is derived from an EMBL/GenBank/DDBJ whole genome shotgun (WGS) entry which is preliminary data.</text>
</comment>
<evidence type="ECO:0000256" key="6">
    <source>
        <dbReference type="SAM" id="Phobius"/>
    </source>
</evidence>
<gene>
    <name evidence="7" type="ORF">ACFSUF_01500</name>
</gene>